<dbReference type="Proteomes" id="UP000885621">
    <property type="component" value="Unassembled WGS sequence"/>
</dbReference>
<dbReference type="InterPro" id="IPR050921">
    <property type="entry name" value="T4SS_GSP_E_ATPase"/>
</dbReference>
<dbReference type="PANTHER" id="PTHR30486">
    <property type="entry name" value="TWITCHING MOTILITY PROTEIN PILT"/>
    <property type="match status" value="1"/>
</dbReference>
<dbReference type="SUPFAM" id="SSF52540">
    <property type="entry name" value="P-loop containing nucleoside triphosphate hydrolases"/>
    <property type="match status" value="1"/>
</dbReference>
<dbReference type="PANTHER" id="PTHR30486:SF16">
    <property type="entry name" value="TWITCHING MOTILITY PROTEIN PILT"/>
    <property type="match status" value="1"/>
</dbReference>
<dbReference type="Pfam" id="PF00437">
    <property type="entry name" value="T2SSE"/>
    <property type="match status" value="1"/>
</dbReference>
<comment type="caution">
    <text evidence="3">The sequence shown here is derived from an EMBL/GenBank/DDBJ whole genome shotgun (WGS) entry which is preliminary data.</text>
</comment>
<dbReference type="Gene3D" id="3.30.450.90">
    <property type="match status" value="1"/>
</dbReference>
<dbReference type="CDD" id="cd01131">
    <property type="entry name" value="PilT"/>
    <property type="match status" value="1"/>
</dbReference>
<name>A0A832DS46_9AQUI</name>
<dbReference type="GO" id="GO:0016887">
    <property type="term" value="F:ATP hydrolysis activity"/>
    <property type="evidence" value="ECO:0007669"/>
    <property type="project" value="InterPro"/>
</dbReference>
<dbReference type="InterPro" id="IPR027417">
    <property type="entry name" value="P-loop_NTPase"/>
</dbReference>
<reference evidence="3" key="1">
    <citation type="journal article" date="2020" name="mSystems">
        <title>Genome- and Community-Level Interaction Insights into Carbon Utilization and Element Cycling Functions of Hydrothermarchaeota in Hydrothermal Sediment.</title>
        <authorList>
            <person name="Zhou Z."/>
            <person name="Liu Y."/>
            <person name="Xu W."/>
            <person name="Pan J."/>
            <person name="Luo Z.H."/>
            <person name="Li M."/>
        </authorList>
    </citation>
    <scope>NUCLEOTIDE SEQUENCE [LARGE SCALE GENOMIC DNA]</scope>
    <source>
        <strain evidence="3">SpSt-1257</strain>
    </source>
</reference>
<organism evidence="3">
    <name type="scientific">Sulfurihydrogenibium azorense</name>
    <dbReference type="NCBI Taxonomy" id="309806"/>
    <lineage>
        <taxon>Bacteria</taxon>
        <taxon>Pseudomonadati</taxon>
        <taxon>Aquificota</taxon>
        <taxon>Aquificia</taxon>
        <taxon>Aquificales</taxon>
        <taxon>Hydrogenothermaceae</taxon>
        <taxon>Sulfurihydrogenibium</taxon>
    </lineage>
</organism>
<dbReference type="InterPro" id="IPR003593">
    <property type="entry name" value="AAA+_ATPase"/>
</dbReference>
<dbReference type="NCBIfam" id="TIGR01420">
    <property type="entry name" value="pilT_fam"/>
    <property type="match status" value="1"/>
</dbReference>
<gene>
    <name evidence="3" type="ORF">ENO34_04160</name>
</gene>
<comment type="similarity">
    <text evidence="1">Belongs to the GSP E family.</text>
</comment>
<dbReference type="InterPro" id="IPR001482">
    <property type="entry name" value="T2SS/T4SS_dom"/>
</dbReference>
<dbReference type="SMART" id="SM00382">
    <property type="entry name" value="AAA"/>
    <property type="match status" value="1"/>
</dbReference>
<dbReference type="AlphaFoldDB" id="A0A832DS46"/>
<dbReference type="PROSITE" id="PS00662">
    <property type="entry name" value="T2SP_E"/>
    <property type="match status" value="1"/>
</dbReference>
<accession>A0A832DS46</accession>
<evidence type="ECO:0000313" key="3">
    <source>
        <dbReference type="EMBL" id="HEV09576.1"/>
    </source>
</evidence>
<proteinExistence type="inferred from homology"/>
<feature type="domain" description="Bacterial type II secretion system protein E" evidence="2">
    <location>
        <begin position="205"/>
        <end position="219"/>
    </location>
</feature>
<sequence>MNAETITSTKRLAIDEIAKDAVERKASDIHITAGLPPCVRIDGKITPLPGYPVLTPKDSQSLIYSFMNEKQKKTFEEEKEVDFSFGIKGLGRFRVNVYYQRGTVAAALRRIPYEIKPMEELGLIPKVKDLCHLSMGLVLVTGPTGSGKTTTLASMIDYINSNFPYHILTIEDPIEYVYQHKKSKVAQREVGTDTDSFARALKYALREDPDVILVGEMRDLETIRAALMAAETGHLVFGTLHTNTAIQTINRIINVFPMEEQDQIRTELSFVLQGVISQRLLPKIGGGRVLIHEVLIPNTAIRNLIRENKIHQIYGLMQTGQAESGMQTMNQSLLKALKSKLITLEDALRISPEPEELKRMIQVAGIK</sequence>
<evidence type="ECO:0000259" key="2">
    <source>
        <dbReference type="PROSITE" id="PS00662"/>
    </source>
</evidence>
<dbReference type="InterPro" id="IPR006321">
    <property type="entry name" value="PilT/PilU"/>
</dbReference>
<dbReference type="GO" id="GO:0005524">
    <property type="term" value="F:ATP binding"/>
    <property type="evidence" value="ECO:0007669"/>
    <property type="project" value="InterPro"/>
</dbReference>
<evidence type="ECO:0000256" key="1">
    <source>
        <dbReference type="ARBA" id="ARBA00006611"/>
    </source>
</evidence>
<dbReference type="FunFam" id="3.30.450.90:FF:000002">
    <property type="entry name" value="Twitching motility protein PilT"/>
    <property type="match status" value="1"/>
</dbReference>
<protein>
    <submittedName>
        <fullName evidence="3">Type IV pilus twitching motility protein PilT</fullName>
    </submittedName>
</protein>
<dbReference type="EMBL" id="DSFC01000239">
    <property type="protein sequence ID" value="HEV09576.1"/>
    <property type="molecule type" value="Genomic_DNA"/>
</dbReference>
<dbReference type="Gene3D" id="3.40.50.300">
    <property type="entry name" value="P-loop containing nucleotide triphosphate hydrolases"/>
    <property type="match status" value="1"/>
</dbReference>